<dbReference type="InterPro" id="IPR025257">
    <property type="entry name" value="MINDY-3/4_CD"/>
</dbReference>
<sequence>MVALRRQVFGSADLLGSTENEWLGQSFVFHDGETVEAYSLKMHKTSTKGLAMCVQGFILKHLLFNRRGARVVADPTVLLRATTKAQEEALVGALSDILWRAGERQHAVLCLAQENIYVNDTPSYQSDGCTERIHTFEFKKQDELTFNLKKYLFEFLADEGNGLLLFLYSLVLSRGFNKLNEDMGGEEVSLLCTNAIIHPCLATLMLTGRATLFLHNGIIYEGSEDTMAKPKTGIITRAEVGLLVWRRPEEGGQVNVGSRLKTPSFPVWVTSTNQKSATIITIDTRNQTVKEEYNSPYLENLIHTKWQGADVNWNGTAPFV</sequence>
<dbReference type="GO" id="GO:0006508">
    <property type="term" value="P:proteolysis"/>
    <property type="evidence" value="ECO:0007669"/>
    <property type="project" value="UniProtKB-KW"/>
</dbReference>
<dbReference type="SMART" id="SM01174">
    <property type="entry name" value="DUF4205"/>
    <property type="match status" value="1"/>
</dbReference>
<dbReference type="AlphaFoldDB" id="A0A8J5KJK5"/>
<keyword evidence="2 4" id="KW-0378">Hydrolase</keyword>
<dbReference type="GO" id="GO:0071108">
    <property type="term" value="P:protein K48-linked deubiquitination"/>
    <property type="evidence" value="ECO:0007669"/>
    <property type="project" value="InterPro"/>
</dbReference>
<name>A0A8J5KJK5_HOMAM</name>
<keyword evidence="2" id="KW-0788">Thiol protease</keyword>
<dbReference type="Proteomes" id="UP000747542">
    <property type="component" value="Unassembled WGS sequence"/>
</dbReference>
<evidence type="ECO:0000313" key="4">
    <source>
        <dbReference type="EMBL" id="KAG7169479.1"/>
    </source>
</evidence>
<keyword evidence="2" id="KW-0833">Ubl conjugation pathway</keyword>
<comment type="similarity">
    <text evidence="1 2">Belongs to the MINDY deubiquitinase family. FAM188 subfamily.</text>
</comment>
<organism evidence="4 5">
    <name type="scientific">Homarus americanus</name>
    <name type="common">American lobster</name>
    <dbReference type="NCBI Taxonomy" id="6706"/>
    <lineage>
        <taxon>Eukaryota</taxon>
        <taxon>Metazoa</taxon>
        <taxon>Ecdysozoa</taxon>
        <taxon>Arthropoda</taxon>
        <taxon>Crustacea</taxon>
        <taxon>Multicrustacea</taxon>
        <taxon>Malacostraca</taxon>
        <taxon>Eumalacostraca</taxon>
        <taxon>Eucarida</taxon>
        <taxon>Decapoda</taxon>
        <taxon>Pleocyemata</taxon>
        <taxon>Astacidea</taxon>
        <taxon>Nephropoidea</taxon>
        <taxon>Nephropidae</taxon>
        <taxon>Homarus</taxon>
    </lineage>
</organism>
<dbReference type="Pfam" id="PF13898">
    <property type="entry name" value="MINDY-3_4_CD"/>
    <property type="match status" value="1"/>
</dbReference>
<reference evidence="4" key="1">
    <citation type="journal article" date="2021" name="Sci. Adv.">
        <title>The American lobster genome reveals insights on longevity, neural, and immune adaptations.</title>
        <authorList>
            <person name="Polinski J.M."/>
            <person name="Zimin A.V."/>
            <person name="Clark K.F."/>
            <person name="Kohn A.B."/>
            <person name="Sadowski N."/>
            <person name="Timp W."/>
            <person name="Ptitsyn A."/>
            <person name="Khanna P."/>
            <person name="Romanova D.Y."/>
            <person name="Williams P."/>
            <person name="Greenwood S.J."/>
            <person name="Moroz L.L."/>
            <person name="Walt D.R."/>
            <person name="Bodnar A.G."/>
        </authorList>
    </citation>
    <scope>NUCLEOTIDE SEQUENCE</scope>
    <source>
        <strain evidence="4">GMGI-L3</strain>
    </source>
</reference>
<keyword evidence="5" id="KW-1185">Reference proteome</keyword>
<dbReference type="InterPro" id="IPR039785">
    <property type="entry name" value="MINY3/4"/>
</dbReference>
<feature type="domain" description="Deubiquitinating enzyme MINDY-3/4 conserved" evidence="3">
    <location>
        <begin position="5"/>
        <end position="315"/>
    </location>
</feature>
<dbReference type="PANTHER" id="PTHR12473:SF8">
    <property type="entry name" value="UBIQUITIN CARBOXYL-TERMINAL HYDROLASE MINDY-4-RELATED"/>
    <property type="match status" value="1"/>
</dbReference>
<keyword evidence="2" id="KW-0645">Protease</keyword>
<dbReference type="GO" id="GO:1990380">
    <property type="term" value="F:K48-linked deubiquitinase activity"/>
    <property type="evidence" value="ECO:0007669"/>
    <property type="project" value="UniProtKB-UniRule"/>
</dbReference>
<evidence type="ECO:0000313" key="5">
    <source>
        <dbReference type="Proteomes" id="UP000747542"/>
    </source>
</evidence>
<gene>
    <name evidence="4" type="primary">MINDY4B-L2</name>
    <name evidence="4" type="ORF">Hamer_G024094</name>
</gene>
<dbReference type="GO" id="GO:0004843">
    <property type="term" value="F:cysteine-type deubiquitinase activity"/>
    <property type="evidence" value="ECO:0007669"/>
    <property type="project" value="UniProtKB-UniRule"/>
</dbReference>
<comment type="caution">
    <text evidence="4">The sequence shown here is derived from an EMBL/GenBank/DDBJ whole genome shotgun (WGS) entry which is preliminary data.</text>
</comment>
<dbReference type="PANTHER" id="PTHR12473">
    <property type="entry name" value="UBIQUITIN CARBOXYL-TERMINAL HYDROLASE MINDY-4-RELATED"/>
    <property type="match status" value="1"/>
</dbReference>
<dbReference type="EC" id="3.4.19.12" evidence="2"/>
<accession>A0A8J5KJK5</accession>
<evidence type="ECO:0000256" key="1">
    <source>
        <dbReference type="ARBA" id="ARBA00011074"/>
    </source>
</evidence>
<proteinExistence type="inferred from homology"/>
<evidence type="ECO:0000259" key="3">
    <source>
        <dbReference type="SMART" id="SM01174"/>
    </source>
</evidence>
<comment type="catalytic activity">
    <reaction evidence="2">
        <text>Thiol-dependent hydrolysis of ester, thioester, amide, peptide and isopeptide bonds formed by the C-terminal Gly of ubiquitin (a 76-residue protein attached to proteins as an intracellular targeting signal).</text>
        <dbReference type="EC" id="3.4.19.12"/>
    </reaction>
</comment>
<dbReference type="EMBL" id="JAHLQT010016377">
    <property type="protein sequence ID" value="KAG7169479.1"/>
    <property type="molecule type" value="Genomic_DNA"/>
</dbReference>
<evidence type="ECO:0000256" key="2">
    <source>
        <dbReference type="RuleBase" id="RU367088"/>
    </source>
</evidence>
<protein>
    <recommendedName>
        <fullName evidence="2">Ubiquitin carboxyl-terminal hydrolase MINDY</fullName>
        <ecNumber evidence="2">3.4.19.12</ecNumber>
    </recommendedName>
</protein>
<comment type="function">
    <text evidence="2">Hydrolase that can remove 'Lys-48'-linked conjugated ubiquitin from proteins.</text>
</comment>